<dbReference type="PANTHER" id="PTHR11807">
    <property type="entry name" value="ATPASES OF THE PP SUPERFAMILY-RELATED"/>
    <property type="match status" value="1"/>
</dbReference>
<feature type="binding site" evidence="3">
    <location>
        <position position="172"/>
    </location>
    <ligand>
        <name>ATP</name>
        <dbReference type="ChEBI" id="CHEBI:30616"/>
    </ligand>
</feature>
<dbReference type="EMBL" id="DQTV01000074">
    <property type="protein sequence ID" value="HIP57211.1"/>
    <property type="molecule type" value="Genomic_DNA"/>
</dbReference>
<reference evidence="5" key="1">
    <citation type="journal article" date="2020" name="ISME J.">
        <title>Gammaproteobacteria mediating utilization of methyl-, sulfur- and petroleum organic compounds in deep ocean hydrothermal plumes.</title>
        <authorList>
            <person name="Zhou Z."/>
            <person name="Liu Y."/>
            <person name="Pan J."/>
            <person name="Cron B.R."/>
            <person name="Toner B.M."/>
            <person name="Anantharaman K."/>
            <person name="Breier J.A."/>
            <person name="Dick G.J."/>
            <person name="Li M."/>
        </authorList>
    </citation>
    <scope>NUCLEOTIDE SEQUENCE</scope>
    <source>
        <strain evidence="5">SZUA-1435</strain>
    </source>
</reference>
<dbReference type="GO" id="GO:0005524">
    <property type="term" value="F:ATP binding"/>
    <property type="evidence" value="ECO:0007669"/>
    <property type="project" value="UniProtKB-KW"/>
</dbReference>
<dbReference type="Pfam" id="PF01171">
    <property type="entry name" value="ATP_bind_3"/>
    <property type="match status" value="1"/>
</dbReference>
<dbReference type="Gene3D" id="3.40.50.620">
    <property type="entry name" value="HUPs"/>
    <property type="match status" value="1"/>
</dbReference>
<dbReference type="SUPFAM" id="SSF52402">
    <property type="entry name" value="Adenine nucleotide alpha hydrolases-like"/>
    <property type="match status" value="1"/>
</dbReference>
<dbReference type="PIRSF" id="PIRSF004976">
    <property type="entry name" value="ATPase_YdaO"/>
    <property type="match status" value="1"/>
</dbReference>
<dbReference type="GO" id="GO:0016740">
    <property type="term" value="F:transferase activity"/>
    <property type="evidence" value="ECO:0007669"/>
    <property type="project" value="UniProtKB-KW"/>
</dbReference>
<evidence type="ECO:0000313" key="6">
    <source>
        <dbReference type="Proteomes" id="UP000605805"/>
    </source>
</evidence>
<dbReference type="GO" id="GO:0002143">
    <property type="term" value="P:tRNA wobble position uridine thiolation"/>
    <property type="evidence" value="ECO:0007669"/>
    <property type="project" value="TreeGrafter"/>
</dbReference>
<dbReference type="GO" id="GO:0046872">
    <property type="term" value="F:metal ion binding"/>
    <property type="evidence" value="ECO:0007669"/>
    <property type="project" value="UniProtKB-KW"/>
</dbReference>
<keyword evidence="3" id="KW-0067">ATP-binding</keyword>
<name>A0A832Z0M3_9CREN</name>
<keyword evidence="3" id="KW-0547">Nucleotide-binding</keyword>
<accession>A0A832Z0M3</accession>
<dbReference type="GO" id="GO:0002144">
    <property type="term" value="C:cytosolic tRNA wobble base thiouridylase complex"/>
    <property type="evidence" value="ECO:0007669"/>
    <property type="project" value="TreeGrafter"/>
</dbReference>
<dbReference type="NCBIfam" id="TIGR00269">
    <property type="entry name" value="TIGR00269 family protein"/>
    <property type="match status" value="1"/>
</dbReference>
<feature type="binding site" evidence="2">
    <location>
        <position position="23"/>
    </location>
    <ligand>
        <name>Zn(2+)</name>
        <dbReference type="ChEBI" id="CHEBI:29105"/>
        <label>1</label>
    </ligand>
</feature>
<keyword evidence="2" id="KW-0479">Metal-binding</keyword>
<feature type="binding site" evidence="2">
    <location>
        <position position="293"/>
    </location>
    <ligand>
        <name>Zn(2+)</name>
        <dbReference type="ChEBI" id="CHEBI:29105"/>
        <label>2</label>
    </ligand>
</feature>
<feature type="binding site" evidence="2">
    <location>
        <position position="6"/>
    </location>
    <ligand>
        <name>Zn(2+)</name>
        <dbReference type="ChEBI" id="CHEBI:29105"/>
        <label>1</label>
    </ligand>
</feature>
<evidence type="ECO:0000313" key="5">
    <source>
        <dbReference type="EMBL" id="HIP57211.1"/>
    </source>
</evidence>
<organism evidence="5 6">
    <name type="scientific">Ignisphaera aggregans</name>
    <dbReference type="NCBI Taxonomy" id="334771"/>
    <lineage>
        <taxon>Archaea</taxon>
        <taxon>Thermoproteota</taxon>
        <taxon>Thermoprotei</taxon>
        <taxon>Desulfurococcales</taxon>
        <taxon>Desulfurococcaceae</taxon>
        <taxon>Ignisphaera</taxon>
    </lineage>
</organism>
<dbReference type="InterPro" id="IPR035107">
    <property type="entry name" value="tRNA_thiolation_TtcA_Ctu1"/>
</dbReference>
<comment type="caution">
    <text evidence="5">The sequence shown here is derived from an EMBL/GenBank/DDBJ whole genome shotgun (WGS) entry which is preliminary data.</text>
</comment>
<evidence type="ECO:0000256" key="3">
    <source>
        <dbReference type="PIRSR" id="PIRSR004976-51"/>
    </source>
</evidence>
<feature type="binding site" evidence="3">
    <location>
        <begin position="54"/>
        <end position="56"/>
    </location>
    <ligand>
        <name>ATP</name>
        <dbReference type="ChEBI" id="CHEBI:30616"/>
    </ligand>
</feature>
<feature type="domain" description="tRNA(Ile)-lysidine/2-thiocytidine synthase N-terminal" evidence="4">
    <location>
        <begin position="50"/>
        <end position="217"/>
    </location>
</feature>
<feature type="binding site" evidence="3">
    <location>
        <position position="167"/>
    </location>
    <ligand>
        <name>ATP</name>
        <dbReference type="ChEBI" id="CHEBI:30616"/>
    </ligand>
</feature>
<feature type="binding site" evidence="2">
    <location>
        <position position="290"/>
    </location>
    <ligand>
        <name>Zn(2+)</name>
        <dbReference type="ChEBI" id="CHEBI:29105"/>
        <label>2</label>
    </ligand>
</feature>
<feature type="binding site" evidence="2">
    <location>
        <position position="304"/>
    </location>
    <ligand>
        <name>Zn(2+)</name>
        <dbReference type="ChEBI" id="CHEBI:29105"/>
        <label>2</label>
    </ligand>
</feature>
<dbReference type="InterPro" id="IPR000541">
    <property type="entry name" value="Ncs6/Tuc1/Ctu1"/>
</dbReference>
<feature type="binding site" evidence="3">
    <location>
        <position position="60"/>
    </location>
    <ligand>
        <name>ATP</name>
        <dbReference type="ChEBI" id="CHEBI:30616"/>
    </ligand>
</feature>
<keyword evidence="1" id="KW-0808">Transferase</keyword>
<dbReference type="AlphaFoldDB" id="A0A832Z0M3"/>
<feature type="binding site" evidence="2">
    <location>
        <position position="307"/>
    </location>
    <ligand>
        <name>Zn(2+)</name>
        <dbReference type="ChEBI" id="CHEBI:29105"/>
        <label>2</label>
    </ligand>
</feature>
<dbReference type="InterPro" id="IPR014729">
    <property type="entry name" value="Rossmann-like_a/b/a_fold"/>
</dbReference>
<evidence type="ECO:0000256" key="2">
    <source>
        <dbReference type="PIRSR" id="PIRSR004976-50"/>
    </source>
</evidence>
<proteinExistence type="predicted"/>
<keyword evidence="2" id="KW-0862">Zinc</keyword>
<protein>
    <submittedName>
        <fullName evidence="5">TIGR00269 family protein</fullName>
    </submittedName>
</protein>
<dbReference type="Proteomes" id="UP000605805">
    <property type="component" value="Unassembled WGS sequence"/>
</dbReference>
<gene>
    <name evidence="5" type="ORF">EYH02_03975</name>
</gene>
<dbReference type="InterPro" id="IPR011063">
    <property type="entry name" value="TilS/TtcA_N"/>
</dbReference>
<feature type="binding site" evidence="2">
    <location>
        <position position="3"/>
    </location>
    <ligand>
        <name>Zn(2+)</name>
        <dbReference type="ChEBI" id="CHEBI:29105"/>
        <label>1</label>
    </ligand>
</feature>
<evidence type="ECO:0000256" key="1">
    <source>
        <dbReference type="ARBA" id="ARBA00022679"/>
    </source>
</evidence>
<dbReference type="GO" id="GO:0000049">
    <property type="term" value="F:tRNA binding"/>
    <property type="evidence" value="ECO:0007669"/>
    <property type="project" value="InterPro"/>
</dbReference>
<evidence type="ECO:0000259" key="4">
    <source>
        <dbReference type="Pfam" id="PF01171"/>
    </source>
</evidence>
<dbReference type="PANTHER" id="PTHR11807:SF12">
    <property type="entry name" value="CYTOPLASMIC TRNA 2-THIOLATION PROTEIN 1"/>
    <property type="match status" value="1"/>
</dbReference>
<feature type="binding site" evidence="2">
    <location>
        <position position="26"/>
    </location>
    <ligand>
        <name>Zn(2+)</name>
        <dbReference type="ChEBI" id="CHEBI:29105"/>
        <label>1</label>
    </ligand>
</feature>
<sequence>MTCDICKARPAQFLQHHAKRRVCKTCFENDILSRVKDTIKRFNMISEGDKVLVAVSGGKDSLTLLDILANLMDNNKIVALSIVEGISGYNREEDVALVRHITRMHGIDHLVVTLKDIIGYGVDDFMHAQQKLKVRSPLSACTFCGIARRRVMNSIAREIGATKIATGHNLDDEVQTYIINILRGDIVRLIQSHPLSAPHAPSLIKRIKPLRYVYEYETTIYAYIKGFHFQDTECPYINQRPTLRAKIRSMLIEIESKAPGTLLNLITYLDTVIEPLVLKYQKESITLPQCTKCGEPTSPKRTVCKFCTLVDLILQASRVGKDG</sequence>
<feature type="binding site" evidence="3">
    <location>
        <position position="82"/>
    </location>
    <ligand>
        <name>ATP</name>
        <dbReference type="ChEBI" id="CHEBI:30616"/>
    </ligand>
</feature>